<reference evidence="4" key="1">
    <citation type="journal article" date="2019" name="Int. J. Syst. Evol. Microbiol.">
        <title>The Global Catalogue of Microorganisms (GCM) 10K type strain sequencing project: providing services to taxonomists for standard genome sequencing and annotation.</title>
        <authorList>
            <consortium name="The Broad Institute Genomics Platform"/>
            <consortium name="The Broad Institute Genome Sequencing Center for Infectious Disease"/>
            <person name="Wu L."/>
            <person name="Ma J."/>
        </authorList>
    </citation>
    <scope>NUCLEOTIDE SEQUENCE [LARGE SCALE GENOMIC DNA]</scope>
    <source>
        <strain evidence="4">CGMCC 4.7248</strain>
    </source>
</reference>
<accession>A0ABW0UXJ6</accession>
<organism evidence="3 4">
    <name type="scientific">Streptomyces bullii</name>
    <dbReference type="NCBI Taxonomy" id="349910"/>
    <lineage>
        <taxon>Bacteria</taxon>
        <taxon>Bacillati</taxon>
        <taxon>Actinomycetota</taxon>
        <taxon>Actinomycetes</taxon>
        <taxon>Kitasatosporales</taxon>
        <taxon>Streptomycetaceae</taxon>
        <taxon>Streptomyces</taxon>
    </lineage>
</organism>
<keyword evidence="1" id="KW-0723">Serine/threonine-protein kinase</keyword>
<comment type="caution">
    <text evidence="3">The sequence shown here is derived from an EMBL/GenBank/DDBJ whole genome shotgun (WGS) entry which is preliminary data.</text>
</comment>
<dbReference type="PANTHER" id="PTHR35526:SF3">
    <property type="entry name" value="ANTI-SIGMA-F FACTOR RSBW"/>
    <property type="match status" value="1"/>
</dbReference>
<keyword evidence="1" id="KW-0418">Kinase</keyword>
<evidence type="ECO:0000256" key="1">
    <source>
        <dbReference type="ARBA" id="ARBA00022527"/>
    </source>
</evidence>
<dbReference type="Proteomes" id="UP001596154">
    <property type="component" value="Unassembled WGS sequence"/>
</dbReference>
<dbReference type="InterPro" id="IPR003594">
    <property type="entry name" value="HATPase_dom"/>
</dbReference>
<dbReference type="EMBL" id="JBHSNY010000011">
    <property type="protein sequence ID" value="MFC5637893.1"/>
    <property type="molecule type" value="Genomic_DNA"/>
</dbReference>
<gene>
    <name evidence="3" type="ORF">ACFPZJ_29835</name>
</gene>
<keyword evidence="3" id="KW-0067">ATP-binding</keyword>
<dbReference type="PANTHER" id="PTHR35526">
    <property type="entry name" value="ANTI-SIGMA-F FACTOR RSBW-RELATED"/>
    <property type="match status" value="1"/>
</dbReference>
<sequence>MVIPLEQQAADEQGTDEYAMLCYAAAWADGAARAFDARQALHAFLAHAPLADRTTPGPAPLVPDSEIVVSELVTNAIRHAPGPCGLLLRLSGDELAITVWDTSTDEPTVEESDRRRVGGHGLHLVHTVSDRVVVTLHDARKQITAYLRLAPDDDIGAVHREAPSSSLS</sequence>
<evidence type="ECO:0000313" key="4">
    <source>
        <dbReference type="Proteomes" id="UP001596154"/>
    </source>
</evidence>
<keyword evidence="4" id="KW-1185">Reference proteome</keyword>
<evidence type="ECO:0000313" key="3">
    <source>
        <dbReference type="EMBL" id="MFC5637893.1"/>
    </source>
</evidence>
<feature type="domain" description="Histidine kinase/HSP90-like ATPase" evidence="2">
    <location>
        <begin position="37"/>
        <end position="145"/>
    </location>
</feature>
<keyword evidence="3" id="KW-0547">Nucleotide-binding</keyword>
<dbReference type="RefSeq" id="WP_381027987.1">
    <property type="nucleotide sequence ID" value="NZ_JBHSNY010000011.1"/>
</dbReference>
<dbReference type="CDD" id="cd16936">
    <property type="entry name" value="HATPase_RsbW-like"/>
    <property type="match status" value="1"/>
</dbReference>
<dbReference type="InterPro" id="IPR036890">
    <property type="entry name" value="HATPase_C_sf"/>
</dbReference>
<evidence type="ECO:0000259" key="2">
    <source>
        <dbReference type="Pfam" id="PF13581"/>
    </source>
</evidence>
<proteinExistence type="predicted"/>
<dbReference type="Pfam" id="PF13581">
    <property type="entry name" value="HATPase_c_2"/>
    <property type="match status" value="1"/>
</dbReference>
<protein>
    <submittedName>
        <fullName evidence="3">ATP-binding protein</fullName>
    </submittedName>
</protein>
<dbReference type="GO" id="GO:0005524">
    <property type="term" value="F:ATP binding"/>
    <property type="evidence" value="ECO:0007669"/>
    <property type="project" value="UniProtKB-KW"/>
</dbReference>
<name>A0ABW0UXJ6_9ACTN</name>
<dbReference type="SUPFAM" id="SSF55874">
    <property type="entry name" value="ATPase domain of HSP90 chaperone/DNA topoisomerase II/histidine kinase"/>
    <property type="match status" value="1"/>
</dbReference>
<dbReference type="Gene3D" id="3.30.565.10">
    <property type="entry name" value="Histidine kinase-like ATPase, C-terminal domain"/>
    <property type="match status" value="1"/>
</dbReference>
<dbReference type="InterPro" id="IPR050267">
    <property type="entry name" value="Anti-sigma-factor_SerPK"/>
</dbReference>
<keyword evidence="1" id="KW-0808">Transferase</keyword>